<proteinExistence type="predicted"/>
<protein>
    <submittedName>
        <fullName evidence="1">Uncharacterized protein</fullName>
    </submittedName>
</protein>
<reference evidence="1 2" key="1">
    <citation type="submission" date="2016-02" db="EMBL/GenBank/DDBJ databases">
        <title>Band-tailed pigeon sequencing and assembly.</title>
        <authorList>
            <person name="Soares A.E."/>
            <person name="Novak B.J."/>
            <person name="Rice E.S."/>
            <person name="O'Connell B."/>
            <person name="Chang D."/>
            <person name="Weber S."/>
            <person name="Shapiro B."/>
        </authorList>
    </citation>
    <scope>NUCLEOTIDE SEQUENCE [LARGE SCALE GENOMIC DNA]</scope>
    <source>
        <strain evidence="1">BTP2013</strain>
        <tissue evidence="1">Blood</tissue>
    </source>
</reference>
<dbReference type="EMBL" id="LSYS01003169">
    <property type="protein sequence ID" value="OPJ83403.1"/>
    <property type="molecule type" value="Genomic_DNA"/>
</dbReference>
<organism evidence="1 2">
    <name type="scientific">Patagioenas fasciata monilis</name>
    <dbReference type="NCBI Taxonomy" id="372326"/>
    <lineage>
        <taxon>Eukaryota</taxon>
        <taxon>Metazoa</taxon>
        <taxon>Chordata</taxon>
        <taxon>Craniata</taxon>
        <taxon>Vertebrata</taxon>
        <taxon>Euteleostomi</taxon>
        <taxon>Archelosauria</taxon>
        <taxon>Archosauria</taxon>
        <taxon>Dinosauria</taxon>
        <taxon>Saurischia</taxon>
        <taxon>Theropoda</taxon>
        <taxon>Coelurosauria</taxon>
        <taxon>Aves</taxon>
        <taxon>Neognathae</taxon>
        <taxon>Neoaves</taxon>
        <taxon>Columbimorphae</taxon>
        <taxon>Columbiformes</taxon>
        <taxon>Columbidae</taxon>
        <taxon>Patagioenas</taxon>
    </lineage>
</organism>
<keyword evidence="2" id="KW-1185">Reference proteome</keyword>
<evidence type="ECO:0000313" key="1">
    <source>
        <dbReference type="EMBL" id="OPJ83403.1"/>
    </source>
</evidence>
<comment type="caution">
    <text evidence="1">The sequence shown here is derived from an EMBL/GenBank/DDBJ whole genome shotgun (WGS) entry which is preliminary data.</text>
</comment>
<name>A0A1V4KGD7_PATFA</name>
<accession>A0A1V4KGD7</accession>
<sequence length="67" mass="7664">MIKSEEYWICRIGCLLHSSSGETENPVGAQACPFISPCGAWRNMEEWKGHIMPSPKKWSDKVCQKEH</sequence>
<dbReference type="AlphaFoldDB" id="A0A1V4KGD7"/>
<evidence type="ECO:0000313" key="2">
    <source>
        <dbReference type="Proteomes" id="UP000190648"/>
    </source>
</evidence>
<gene>
    <name evidence="1" type="ORF">AV530_006303</name>
</gene>
<dbReference type="Proteomes" id="UP000190648">
    <property type="component" value="Unassembled WGS sequence"/>
</dbReference>